<comment type="caution">
    <text evidence="5">The sequence shown here is derived from an EMBL/GenBank/DDBJ whole genome shotgun (WGS) entry which is preliminary data.</text>
</comment>
<reference evidence="5 6" key="1">
    <citation type="submission" date="2019-08" db="EMBL/GenBank/DDBJ databases">
        <authorList>
            <person name="Shi S."/>
        </authorList>
    </citation>
    <scope>NUCLEOTIDE SEQUENCE [LARGE SCALE GENOMIC DNA]</scope>
    <source>
        <strain evidence="5 6">GY10130</strain>
    </source>
</reference>
<dbReference type="CDD" id="cd16393">
    <property type="entry name" value="SPO0J_N"/>
    <property type="match status" value="1"/>
</dbReference>
<proteinExistence type="inferred from homology"/>
<dbReference type="SUPFAM" id="SSF109709">
    <property type="entry name" value="KorB DNA-binding domain-like"/>
    <property type="match status" value="1"/>
</dbReference>
<evidence type="ECO:0000256" key="3">
    <source>
        <dbReference type="ARBA" id="ARBA00023125"/>
    </source>
</evidence>
<dbReference type="FunFam" id="3.90.1530.30:FF:000001">
    <property type="entry name" value="Chromosome partitioning protein ParB"/>
    <property type="match status" value="1"/>
</dbReference>
<dbReference type="InterPro" id="IPR036086">
    <property type="entry name" value="ParB/Sulfiredoxin_sf"/>
</dbReference>
<dbReference type="InterPro" id="IPR057240">
    <property type="entry name" value="ParB_dimer_C"/>
</dbReference>
<dbReference type="EMBL" id="VRTY01000094">
    <property type="protein sequence ID" value="TXK33264.1"/>
    <property type="molecule type" value="Genomic_DNA"/>
</dbReference>
<dbReference type="PANTHER" id="PTHR33375:SF1">
    <property type="entry name" value="CHROMOSOME-PARTITIONING PROTEIN PARB-RELATED"/>
    <property type="match status" value="1"/>
</dbReference>
<sequence>MSDNKNSTAKRKGGLGRGLNSLLEGNKYTGKIDSTTLNSVNTIADIAIDQIQTNPFQPRTHFDQAALEELAESIKIQGIIQPITVRQLDQNSYQLISGERRYQAAKIAGLTSIPAYIRKADDQQMLEMALIENIQRESLNAIEIALSYQRLLTECSLKQEELGDRVGKKRTTVTNYLRLLKLPPDIQIALRDNIITMGHARALINIDTIEKQLDVFKKVVADELSVRKVEELVRNLQNANKKPDPQQKLQFNKYEEEVKQVETRLSSQFGTKIMVKANNEGKGEIKIPFVSVEELNRILEILNY</sequence>
<dbReference type="Gene3D" id="3.90.1530.30">
    <property type="match status" value="1"/>
</dbReference>
<dbReference type="InterPro" id="IPR004437">
    <property type="entry name" value="ParB/RepB/Spo0J"/>
</dbReference>
<dbReference type="Pfam" id="PF02195">
    <property type="entry name" value="ParB_N"/>
    <property type="match status" value="1"/>
</dbReference>
<dbReference type="InterPro" id="IPR041468">
    <property type="entry name" value="HTH_ParB/Spo0J"/>
</dbReference>
<organism evidence="5 6">
    <name type="scientific">Pontibacter qinzhouensis</name>
    <dbReference type="NCBI Taxonomy" id="2603253"/>
    <lineage>
        <taxon>Bacteria</taxon>
        <taxon>Pseudomonadati</taxon>
        <taxon>Bacteroidota</taxon>
        <taxon>Cytophagia</taxon>
        <taxon>Cytophagales</taxon>
        <taxon>Hymenobacteraceae</taxon>
        <taxon>Pontibacter</taxon>
    </lineage>
</organism>
<dbReference type="Proteomes" id="UP000321926">
    <property type="component" value="Unassembled WGS sequence"/>
</dbReference>
<dbReference type="GO" id="GO:0007059">
    <property type="term" value="P:chromosome segregation"/>
    <property type="evidence" value="ECO:0007669"/>
    <property type="project" value="UniProtKB-KW"/>
</dbReference>
<keyword evidence="3" id="KW-0238">DNA-binding</keyword>
<feature type="domain" description="ParB-like N-terminal" evidence="4">
    <location>
        <begin position="44"/>
        <end position="134"/>
    </location>
</feature>
<accession>A0A5C8J8B7</accession>
<dbReference type="RefSeq" id="WP_147923401.1">
    <property type="nucleotide sequence ID" value="NZ_VRTY01000094.1"/>
</dbReference>
<evidence type="ECO:0000259" key="4">
    <source>
        <dbReference type="SMART" id="SM00470"/>
    </source>
</evidence>
<dbReference type="Pfam" id="PF17762">
    <property type="entry name" value="HTH_ParB"/>
    <property type="match status" value="1"/>
</dbReference>
<evidence type="ECO:0000256" key="1">
    <source>
        <dbReference type="ARBA" id="ARBA00006295"/>
    </source>
</evidence>
<dbReference type="GO" id="GO:0005694">
    <property type="term" value="C:chromosome"/>
    <property type="evidence" value="ECO:0007669"/>
    <property type="project" value="TreeGrafter"/>
</dbReference>
<keyword evidence="2" id="KW-0159">Chromosome partition</keyword>
<evidence type="ECO:0000313" key="5">
    <source>
        <dbReference type="EMBL" id="TXK33264.1"/>
    </source>
</evidence>
<dbReference type="Pfam" id="PF23552">
    <property type="entry name" value="ParB_C"/>
    <property type="match status" value="1"/>
</dbReference>
<protein>
    <submittedName>
        <fullName evidence="5">ParB/RepB/Spo0J family partition protein</fullName>
    </submittedName>
</protein>
<dbReference type="Gene3D" id="1.10.10.2830">
    <property type="match status" value="1"/>
</dbReference>
<dbReference type="FunFam" id="1.10.10.2830:FF:000001">
    <property type="entry name" value="Chromosome partitioning protein ParB"/>
    <property type="match status" value="1"/>
</dbReference>
<evidence type="ECO:0000256" key="2">
    <source>
        <dbReference type="ARBA" id="ARBA00022829"/>
    </source>
</evidence>
<name>A0A5C8J8B7_9BACT</name>
<keyword evidence="6" id="KW-1185">Reference proteome</keyword>
<dbReference type="AlphaFoldDB" id="A0A5C8J8B7"/>
<dbReference type="SMART" id="SM00470">
    <property type="entry name" value="ParB"/>
    <property type="match status" value="1"/>
</dbReference>
<gene>
    <name evidence="5" type="ORF">FVR03_19255</name>
</gene>
<dbReference type="OrthoDB" id="9802051at2"/>
<dbReference type="InterPro" id="IPR003115">
    <property type="entry name" value="ParB_N"/>
</dbReference>
<dbReference type="SUPFAM" id="SSF110849">
    <property type="entry name" value="ParB/Sulfiredoxin"/>
    <property type="match status" value="1"/>
</dbReference>
<comment type="similarity">
    <text evidence="1">Belongs to the ParB family.</text>
</comment>
<dbReference type="NCBIfam" id="TIGR00180">
    <property type="entry name" value="parB_part"/>
    <property type="match status" value="1"/>
</dbReference>
<evidence type="ECO:0000313" key="6">
    <source>
        <dbReference type="Proteomes" id="UP000321926"/>
    </source>
</evidence>
<dbReference type="InterPro" id="IPR050336">
    <property type="entry name" value="Chromosome_partition/occlusion"/>
</dbReference>
<dbReference type="PANTHER" id="PTHR33375">
    <property type="entry name" value="CHROMOSOME-PARTITIONING PROTEIN PARB-RELATED"/>
    <property type="match status" value="1"/>
</dbReference>
<dbReference type="GO" id="GO:0003677">
    <property type="term" value="F:DNA binding"/>
    <property type="evidence" value="ECO:0007669"/>
    <property type="project" value="UniProtKB-KW"/>
</dbReference>